<dbReference type="PANTHER" id="PTHR10989">
    <property type="entry name" value="ANDROGEN-INDUCED PROTEIN 1-RELATED"/>
    <property type="match status" value="1"/>
</dbReference>
<evidence type="ECO:0000256" key="17">
    <source>
        <dbReference type="SAM" id="Phobius"/>
    </source>
</evidence>
<evidence type="ECO:0000313" key="19">
    <source>
        <dbReference type="Proteomes" id="UP000007110"/>
    </source>
</evidence>
<evidence type="ECO:0000256" key="1">
    <source>
        <dbReference type="ARBA" id="ARBA00000923"/>
    </source>
</evidence>
<dbReference type="OrthoDB" id="1898221at2759"/>
<comment type="catalytic activity">
    <reaction evidence="14">
        <text>13-(9Z-octadecenoyloxy)-octadecanoate + H2O = 13-hydroxy-octadecanoate + (9Z)-octadecenoate + H(+)</text>
        <dbReference type="Rhea" id="RHEA:52064"/>
        <dbReference type="ChEBI" id="CHEBI:15377"/>
        <dbReference type="ChEBI" id="CHEBI:15378"/>
        <dbReference type="ChEBI" id="CHEBI:30823"/>
        <dbReference type="ChEBI" id="CHEBI:136303"/>
        <dbReference type="ChEBI" id="CHEBI:136304"/>
    </reaction>
    <physiologicalReaction direction="left-to-right" evidence="14">
        <dbReference type="Rhea" id="RHEA:52065"/>
    </physiologicalReaction>
</comment>
<dbReference type="GO" id="GO:0012505">
    <property type="term" value="C:endomembrane system"/>
    <property type="evidence" value="ECO:0000318"/>
    <property type="project" value="GO_Central"/>
</dbReference>
<reference evidence="18" key="2">
    <citation type="submission" date="2021-01" db="UniProtKB">
        <authorList>
            <consortium name="EnsemblMetazoa"/>
        </authorList>
    </citation>
    <scope>IDENTIFICATION</scope>
</reference>
<evidence type="ECO:0000256" key="8">
    <source>
        <dbReference type="ARBA" id="ARBA00047427"/>
    </source>
</evidence>
<comment type="catalytic activity">
    <reaction evidence="13">
        <text>9-octadecanoyloxy-octadecanoate + H2O = 9-hydroxy-octadecanoate + octadecanoate + H(+)</text>
        <dbReference type="Rhea" id="RHEA:52096"/>
        <dbReference type="ChEBI" id="CHEBI:15377"/>
        <dbReference type="ChEBI" id="CHEBI:15378"/>
        <dbReference type="ChEBI" id="CHEBI:25629"/>
        <dbReference type="ChEBI" id="CHEBI:136286"/>
        <dbReference type="ChEBI" id="CHEBI:136373"/>
    </reaction>
    <physiologicalReaction direction="left-to-right" evidence="13">
        <dbReference type="Rhea" id="RHEA:52097"/>
    </physiologicalReaction>
</comment>
<evidence type="ECO:0000313" key="18">
    <source>
        <dbReference type="EnsemblMetazoa" id="XP_030829537"/>
    </source>
</evidence>
<keyword evidence="5 17" id="KW-1133">Transmembrane helix</keyword>
<comment type="catalytic activity">
    <reaction evidence="11">
        <text>12-(9Z-octadecenoyloxy)-octadecanoate + H2O = 12-hydroxyoctadecanoate + (9Z)-octadecenoate + H(+)</text>
        <dbReference type="Rhea" id="RHEA:52060"/>
        <dbReference type="ChEBI" id="CHEBI:15377"/>
        <dbReference type="ChEBI" id="CHEBI:15378"/>
        <dbReference type="ChEBI" id="CHEBI:30823"/>
        <dbReference type="ChEBI" id="CHEBI:84201"/>
        <dbReference type="ChEBI" id="CHEBI:136302"/>
    </reaction>
    <physiologicalReaction direction="left-to-right" evidence="11">
        <dbReference type="Rhea" id="RHEA:52061"/>
    </physiologicalReaction>
</comment>
<evidence type="ECO:0000256" key="10">
    <source>
        <dbReference type="ARBA" id="ARBA00048680"/>
    </source>
</evidence>
<comment type="similarity">
    <text evidence="3">Belongs to the AIG1 family.</text>
</comment>
<dbReference type="GeneID" id="100890136"/>
<feature type="transmembrane region" description="Helical" evidence="17">
    <location>
        <begin position="197"/>
        <end position="222"/>
    </location>
</feature>
<reference evidence="19" key="1">
    <citation type="submission" date="2015-02" db="EMBL/GenBank/DDBJ databases">
        <title>Genome sequencing for Strongylocentrotus purpuratus.</title>
        <authorList>
            <person name="Murali S."/>
            <person name="Liu Y."/>
            <person name="Vee V."/>
            <person name="English A."/>
            <person name="Wang M."/>
            <person name="Skinner E."/>
            <person name="Han Y."/>
            <person name="Muzny D.M."/>
            <person name="Worley K.C."/>
            <person name="Gibbs R.A."/>
        </authorList>
    </citation>
    <scope>NUCLEOTIDE SEQUENCE</scope>
</reference>
<dbReference type="AlphaFoldDB" id="A0A7M7N266"/>
<dbReference type="InterPro" id="IPR006838">
    <property type="entry name" value="ADTRP_AIG1"/>
</dbReference>
<protein>
    <submittedName>
        <fullName evidence="18">Uncharacterized protein</fullName>
    </submittedName>
</protein>
<evidence type="ECO:0000256" key="12">
    <source>
        <dbReference type="ARBA" id="ARBA00048800"/>
    </source>
</evidence>
<feature type="transmembrane region" description="Helical" evidence="17">
    <location>
        <begin position="156"/>
        <end position="177"/>
    </location>
</feature>
<dbReference type="Pfam" id="PF04750">
    <property type="entry name" value="Far-17a_AIG1"/>
    <property type="match status" value="1"/>
</dbReference>
<comment type="catalytic activity">
    <reaction evidence="8">
        <text>13-octadecanoyloxy-octadecanoate + H2O = 13-hydroxy-octadecanoate + octadecanoate + H(+)</text>
        <dbReference type="Rhea" id="RHEA:52084"/>
        <dbReference type="ChEBI" id="CHEBI:15377"/>
        <dbReference type="ChEBI" id="CHEBI:15378"/>
        <dbReference type="ChEBI" id="CHEBI:25629"/>
        <dbReference type="ChEBI" id="CHEBI:136304"/>
        <dbReference type="ChEBI" id="CHEBI:136335"/>
    </reaction>
    <physiologicalReaction direction="left-to-right" evidence="8">
        <dbReference type="Rhea" id="RHEA:52085"/>
    </physiologicalReaction>
</comment>
<dbReference type="Proteomes" id="UP000007110">
    <property type="component" value="Unassembled WGS sequence"/>
</dbReference>
<dbReference type="RefSeq" id="XP_030829537.1">
    <property type="nucleotide sequence ID" value="XM_030973677.1"/>
</dbReference>
<dbReference type="KEGG" id="spu:100890136"/>
<name>A0A7M7N266_STRPU</name>
<evidence type="ECO:0000256" key="6">
    <source>
        <dbReference type="ARBA" id="ARBA00023136"/>
    </source>
</evidence>
<feature type="transmembrane region" description="Helical" evidence="17">
    <location>
        <begin position="51"/>
        <end position="77"/>
    </location>
</feature>
<comment type="catalytic activity">
    <reaction evidence="7">
        <text>12-hexadecanoyloxy-octadecanoate + H2O = 12-hydroxyoctadecanoate + hexadecanoate + H(+)</text>
        <dbReference type="Rhea" id="RHEA:52056"/>
        <dbReference type="ChEBI" id="CHEBI:7896"/>
        <dbReference type="ChEBI" id="CHEBI:15377"/>
        <dbReference type="ChEBI" id="CHEBI:15378"/>
        <dbReference type="ChEBI" id="CHEBI:83677"/>
        <dbReference type="ChEBI" id="CHEBI:84201"/>
    </reaction>
    <physiologicalReaction direction="left-to-right" evidence="7">
        <dbReference type="Rhea" id="RHEA:52057"/>
    </physiologicalReaction>
</comment>
<comment type="catalytic activity">
    <reaction evidence="10">
        <text>12-octadecanoyloxy-octadecanoate + H2O = 12-hydroxyoctadecanoate + octadecanoate + H(+)</text>
        <dbReference type="Rhea" id="RHEA:52080"/>
        <dbReference type="ChEBI" id="CHEBI:15377"/>
        <dbReference type="ChEBI" id="CHEBI:15378"/>
        <dbReference type="ChEBI" id="CHEBI:25629"/>
        <dbReference type="ChEBI" id="CHEBI:84201"/>
        <dbReference type="ChEBI" id="CHEBI:136330"/>
    </reaction>
    <physiologicalReaction direction="left-to-right" evidence="10">
        <dbReference type="Rhea" id="RHEA:52081"/>
    </physiologicalReaction>
</comment>
<evidence type="ECO:0000256" key="7">
    <source>
        <dbReference type="ARBA" id="ARBA00047368"/>
    </source>
</evidence>
<keyword evidence="4 17" id="KW-0812">Transmembrane</keyword>
<sequence length="237" mass="27884">MGLPLSGKIYHALVLIYYCSSYYYYCEHVYYPANKSDFRPQSYRYGGDTKFLTMWCWFFQIVYFFSCCVADVTEIVGVKSKMMHSLRDWVLSSVAFPIGLMVVGMFWILWSIDRELVYPKELDEIFPVWLNHVLHTNVLPILLMDMWLVRHKYPSRLLGITSLLFISALYMSWIFWLGYGVDIWVYPILRVLSGFKFALFIVVCAITPLPVYLLGELCINVFHGPNTMKEYRSKKAE</sequence>
<comment type="catalytic activity">
    <reaction evidence="9">
        <text>9-hexadecanoyloxy-octadecanoate + H2O = 9-hydroxy-octadecanoate + hexadecanoate + H(+)</text>
        <dbReference type="Rhea" id="RHEA:52052"/>
        <dbReference type="ChEBI" id="CHEBI:7896"/>
        <dbReference type="ChEBI" id="CHEBI:15377"/>
        <dbReference type="ChEBI" id="CHEBI:15378"/>
        <dbReference type="ChEBI" id="CHEBI:83670"/>
        <dbReference type="ChEBI" id="CHEBI:136286"/>
    </reaction>
    <physiologicalReaction direction="left-to-right" evidence="9">
        <dbReference type="Rhea" id="RHEA:52053"/>
    </physiologicalReaction>
</comment>
<evidence type="ECO:0000256" key="5">
    <source>
        <dbReference type="ARBA" id="ARBA00022989"/>
    </source>
</evidence>
<comment type="catalytic activity">
    <reaction evidence="15">
        <text>13-(9Z-hexadecenoyloxy)-octadecanoate + H2O = 13-hydroxy-octadecanoate + (9Z)-hexadecenoate + H(+)</text>
        <dbReference type="Rhea" id="RHEA:52076"/>
        <dbReference type="ChEBI" id="CHEBI:15377"/>
        <dbReference type="ChEBI" id="CHEBI:15378"/>
        <dbReference type="ChEBI" id="CHEBI:32372"/>
        <dbReference type="ChEBI" id="CHEBI:136304"/>
        <dbReference type="ChEBI" id="CHEBI:136315"/>
    </reaction>
    <physiologicalReaction direction="left-to-right" evidence="15">
        <dbReference type="Rhea" id="RHEA:52077"/>
    </physiologicalReaction>
</comment>
<evidence type="ECO:0000256" key="9">
    <source>
        <dbReference type="ARBA" id="ARBA00047863"/>
    </source>
</evidence>
<comment type="subcellular location">
    <subcellularLocation>
        <location evidence="2">Endomembrane system</location>
        <topology evidence="2">Multi-pass membrane protein</topology>
    </subcellularLocation>
</comment>
<evidence type="ECO:0000256" key="13">
    <source>
        <dbReference type="ARBA" id="ARBA00049221"/>
    </source>
</evidence>
<evidence type="ECO:0000256" key="11">
    <source>
        <dbReference type="ARBA" id="ARBA00048701"/>
    </source>
</evidence>
<comment type="catalytic activity">
    <reaction evidence="1">
        <text>9-(9Z-hexadecenoyloxy)-octadecanoate + H2O = (9Z)-hexadecenoate + 9-hydroxy-octadecanoate + H(+)</text>
        <dbReference type="Rhea" id="RHEA:52068"/>
        <dbReference type="ChEBI" id="CHEBI:15377"/>
        <dbReference type="ChEBI" id="CHEBI:15378"/>
        <dbReference type="ChEBI" id="CHEBI:32372"/>
        <dbReference type="ChEBI" id="CHEBI:136286"/>
        <dbReference type="ChEBI" id="CHEBI:136309"/>
    </reaction>
    <physiologicalReaction direction="left-to-right" evidence="1">
        <dbReference type="Rhea" id="RHEA:52069"/>
    </physiologicalReaction>
</comment>
<keyword evidence="6 17" id="KW-0472">Membrane</keyword>
<feature type="transmembrane region" description="Helical" evidence="17">
    <location>
        <begin position="89"/>
        <end position="109"/>
    </location>
</feature>
<feature type="transmembrane region" description="Helical" evidence="17">
    <location>
        <begin position="129"/>
        <end position="149"/>
    </location>
</feature>
<comment type="catalytic activity">
    <reaction evidence="16">
        <text>12-(9Z-hexadecenoyloxy)-octadecanoate + H2O = 12-hydroxyoctadecanoate + (9Z)-hexadecenoate + H(+)</text>
        <dbReference type="Rhea" id="RHEA:52072"/>
        <dbReference type="ChEBI" id="CHEBI:15377"/>
        <dbReference type="ChEBI" id="CHEBI:15378"/>
        <dbReference type="ChEBI" id="CHEBI:32372"/>
        <dbReference type="ChEBI" id="CHEBI:84201"/>
        <dbReference type="ChEBI" id="CHEBI:136312"/>
    </reaction>
    <physiologicalReaction direction="left-to-right" evidence="16">
        <dbReference type="Rhea" id="RHEA:52073"/>
    </physiologicalReaction>
</comment>
<keyword evidence="19" id="KW-1185">Reference proteome</keyword>
<evidence type="ECO:0000256" key="2">
    <source>
        <dbReference type="ARBA" id="ARBA00004127"/>
    </source>
</evidence>
<dbReference type="InParanoid" id="A0A7M7N266"/>
<dbReference type="GO" id="GO:0016020">
    <property type="term" value="C:membrane"/>
    <property type="evidence" value="ECO:0007669"/>
    <property type="project" value="InterPro"/>
</dbReference>
<proteinExistence type="inferred from homology"/>
<organism evidence="18 19">
    <name type="scientific">Strongylocentrotus purpuratus</name>
    <name type="common">Purple sea urchin</name>
    <dbReference type="NCBI Taxonomy" id="7668"/>
    <lineage>
        <taxon>Eukaryota</taxon>
        <taxon>Metazoa</taxon>
        <taxon>Echinodermata</taxon>
        <taxon>Eleutherozoa</taxon>
        <taxon>Echinozoa</taxon>
        <taxon>Echinoidea</taxon>
        <taxon>Euechinoidea</taxon>
        <taxon>Echinacea</taxon>
        <taxon>Camarodonta</taxon>
        <taxon>Echinidea</taxon>
        <taxon>Strongylocentrotidae</taxon>
        <taxon>Strongylocentrotus</taxon>
    </lineage>
</organism>
<comment type="catalytic activity">
    <reaction evidence="12">
        <text>9-(9Z-octadecenoyloxy)-octadecanoate + H2O = 9-hydroxy-octadecanoate + (9Z)-octadecenoate + H(+)</text>
        <dbReference type="Rhea" id="RHEA:52048"/>
        <dbReference type="ChEBI" id="CHEBI:15377"/>
        <dbReference type="ChEBI" id="CHEBI:15378"/>
        <dbReference type="ChEBI" id="CHEBI:30823"/>
        <dbReference type="ChEBI" id="CHEBI:136282"/>
        <dbReference type="ChEBI" id="CHEBI:136286"/>
    </reaction>
    <physiologicalReaction direction="left-to-right" evidence="12">
        <dbReference type="Rhea" id="RHEA:52049"/>
    </physiologicalReaction>
</comment>
<dbReference type="OMA" id="IWDRELI"/>
<dbReference type="EnsemblMetazoa" id="XM_030973677">
    <property type="protein sequence ID" value="XP_030829537"/>
    <property type="gene ID" value="LOC100890136"/>
</dbReference>
<evidence type="ECO:0000256" key="14">
    <source>
        <dbReference type="ARBA" id="ARBA00049296"/>
    </source>
</evidence>
<feature type="transmembrane region" description="Helical" evidence="17">
    <location>
        <begin position="12"/>
        <end position="31"/>
    </location>
</feature>
<evidence type="ECO:0000256" key="16">
    <source>
        <dbReference type="ARBA" id="ARBA00049428"/>
    </source>
</evidence>
<evidence type="ECO:0000256" key="15">
    <source>
        <dbReference type="ARBA" id="ARBA00049322"/>
    </source>
</evidence>
<evidence type="ECO:0000256" key="3">
    <source>
        <dbReference type="ARBA" id="ARBA00009300"/>
    </source>
</evidence>
<evidence type="ECO:0000256" key="4">
    <source>
        <dbReference type="ARBA" id="ARBA00022692"/>
    </source>
</evidence>
<dbReference type="PANTHER" id="PTHR10989:SF16">
    <property type="entry name" value="AT02829P-RELATED"/>
    <property type="match status" value="1"/>
</dbReference>
<accession>A0A7M7N266</accession>